<dbReference type="Proteomes" id="UP001597294">
    <property type="component" value="Unassembled WGS sequence"/>
</dbReference>
<comment type="caution">
    <text evidence="2">The sequence shown here is derived from an EMBL/GenBank/DDBJ whole genome shotgun (WGS) entry which is preliminary data.</text>
</comment>
<keyword evidence="1" id="KW-0812">Transmembrane</keyword>
<keyword evidence="1" id="KW-0472">Membrane</keyword>
<evidence type="ECO:0000313" key="3">
    <source>
        <dbReference type="Proteomes" id="UP001597294"/>
    </source>
</evidence>
<dbReference type="RefSeq" id="WP_380251136.1">
    <property type="nucleotide sequence ID" value="NZ_JBHUII010000004.1"/>
</dbReference>
<evidence type="ECO:0000313" key="2">
    <source>
        <dbReference type="EMBL" id="MFD2205989.1"/>
    </source>
</evidence>
<reference evidence="3" key="1">
    <citation type="journal article" date="2019" name="Int. J. Syst. Evol. Microbiol.">
        <title>The Global Catalogue of Microorganisms (GCM) 10K type strain sequencing project: providing services to taxonomists for standard genome sequencing and annotation.</title>
        <authorList>
            <consortium name="The Broad Institute Genomics Platform"/>
            <consortium name="The Broad Institute Genome Sequencing Center for Infectious Disease"/>
            <person name="Wu L."/>
            <person name="Ma J."/>
        </authorList>
    </citation>
    <scope>NUCLEOTIDE SEQUENCE [LARGE SCALE GENOMIC DNA]</scope>
    <source>
        <strain evidence="3">CGMCC 4.7192</strain>
    </source>
</reference>
<feature type="transmembrane region" description="Helical" evidence="1">
    <location>
        <begin position="20"/>
        <end position="38"/>
    </location>
</feature>
<feature type="transmembrane region" description="Helical" evidence="1">
    <location>
        <begin position="50"/>
        <end position="75"/>
    </location>
</feature>
<keyword evidence="1" id="KW-1133">Transmembrane helix</keyword>
<organism evidence="2 3">
    <name type="scientific">Kiloniella antarctica</name>
    <dbReference type="NCBI Taxonomy" id="1550907"/>
    <lineage>
        <taxon>Bacteria</taxon>
        <taxon>Pseudomonadati</taxon>
        <taxon>Pseudomonadota</taxon>
        <taxon>Alphaproteobacteria</taxon>
        <taxon>Rhodospirillales</taxon>
        <taxon>Kiloniellaceae</taxon>
        <taxon>Kiloniella</taxon>
    </lineage>
</organism>
<name>A0ABW5BKB7_9PROT</name>
<protein>
    <submittedName>
        <fullName evidence="2">Uncharacterized protein</fullName>
    </submittedName>
</protein>
<dbReference type="EMBL" id="JBHUII010000004">
    <property type="protein sequence ID" value="MFD2205989.1"/>
    <property type="molecule type" value="Genomic_DNA"/>
</dbReference>
<evidence type="ECO:0000256" key="1">
    <source>
        <dbReference type="SAM" id="Phobius"/>
    </source>
</evidence>
<gene>
    <name evidence="2" type="ORF">ACFSKO_10215</name>
</gene>
<proteinExistence type="predicted"/>
<keyword evidence="3" id="KW-1185">Reference proteome</keyword>
<accession>A0ABW5BKB7</accession>
<sequence length="87" mass="9576">MKKGKLSNEKDPERSSCHVLLISSFLILAGTALYLYAISNSGPGIVKYGFFWGVMGLLGWLLITFGLLISCWVAIRKIIKNFQSPPG</sequence>